<name>A0A1F6MQY9_9BACT</name>
<comment type="caution">
    <text evidence="2">The sequence shown here is derived from an EMBL/GenBank/DDBJ whole genome shotgun (WGS) entry which is preliminary data.</text>
</comment>
<protein>
    <submittedName>
        <fullName evidence="2">Uncharacterized protein</fullName>
    </submittedName>
</protein>
<evidence type="ECO:0000313" key="2">
    <source>
        <dbReference type="EMBL" id="OGH73958.1"/>
    </source>
</evidence>
<gene>
    <name evidence="2" type="ORF">A3G00_03575</name>
</gene>
<evidence type="ECO:0000313" key="3">
    <source>
        <dbReference type="Proteomes" id="UP000178347"/>
    </source>
</evidence>
<accession>A0A1F6MQY9</accession>
<reference evidence="2 3" key="1">
    <citation type="journal article" date="2016" name="Nat. Commun.">
        <title>Thousands of microbial genomes shed light on interconnected biogeochemical processes in an aquifer system.</title>
        <authorList>
            <person name="Anantharaman K."/>
            <person name="Brown C.T."/>
            <person name="Hug L.A."/>
            <person name="Sharon I."/>
            <person name="Castelle C.J."/>
            <person name="Probst A.J."/>
            <person name="Thomas B.C."/>
            <person name="Singh A."/>
            <person name="Wilkins M.J."/>
            <person name="Karaoz U."/>
            <person name="Brodie E.L."/>
            <person name="Williams K.H."/>
            <person name="Hubbard S.S."/>
            <person name="Banfield J.F."/>
        </authorList>
    </citation>
    <scope>NUCLEOTIDE SEQUENCE [LARGE SCALE GENOMIC DNA]</scope>
</reference>
<proteinExistence type="predicted"/>
<keyword evidence="1" id="KW-0472">Membrane</keyword>
<feature type="transmembrane region" description="Helical" evidence="1">
    <location>
        <begin position="29"/>
        <end position="47"/>
    </location>
</feature>
<sequence length="216" mass="24698">MRRNIDNIEIKDPPIRELGKKRSCLKRSCSTGCGGIVIFIIASLIILKLSASPRQKELQTVPPNFPAAVPIYDIGNSDRIALIYGKEKGRWLEIAAYAPKLVVAPIVIIINDKLFPSSTTTDENRFSRFTRLLKEPVIDHRDTIQIDWTELTAEPRFVYDYYKKELEKSEFLIKPSQNSDRVKQFSFQKDSIEGAIFIEDNPENKGTDYLSLTVNF</sequence>
<evidence type="ECO:0000256" key="1">
    <source>
        <dbReference type="SAM" id="Phobius"/>
    </source>
</evidence>
<keyword evidence="1" id="KW-1133">Transmembrane helix</keyword>
<dbReference type="EMBL" id="MFQN01000033">
    <property type="protein sequence ID" value="OGH73958.1"/>
    <property type="molecule type" value="Genomic_DNA"/>
</dbReference>
<dbReference type="AlphaFoldDB" id="A0A1F6MQY9"/>
<organism evidence="2 3">
    <name type="scientific">Candidatus Magasanikbacteria bacterium RIFCSPLOWO2_12_FULL_43_12</name>
    <dbReference type="NCBI Taxonomy" id="1798692"/>
    <lineage>
        <taxon>Bacteria</taxon>
        <taxon>Candidatus Magasanikiibacteriota</taxon>
    </lineage>
</organism>
<dbReference type="Proteomes" id="UP000178347">
    <property type="component" value="Unassembled WGS sequence"/>
</dbReference>
<dbReference type="STRING" id="1798692.A3G00_03575"/>
<keyword evidence="1" id="KW-0812">Transmembrane</keyword>